<name>A0ACC0BQL6_CATRO</name>
<protein>
    <submittedName>
        <fullName evidence="1">Uncharacterized protein</fullName>
    </submittedName>
</protein>
<reference evidence="2" key="1">
    <citation type="journal article" date="2023" name="Nat. Plants">
        <title>Single-cell RNA sequencing provides a high-resolution roadmap for understanding the multicellular compartmentation of specialized metabolism.</title>
        <authorList>
            <person name="Sun S."/>
            <person name="Shen X."/>
            <person name="Li Y."/>
            <person name="Li Y."/>
            <person name="Wang S."/>
            <person name="Li R."/>
            <person name="Zhang H."/>
            <person name="Shen G."/>
            <person name="Guo B."/>
            <person name="Wei J."/>
            <person name="Xu J."/>
            <person name="St-Pierre B."/>
            <person name="Chen S."/>
            <person name="Sun C."/>
        </authorList>
    </citation>
    <scope>NUCLEOTIDE SEQUENCE [LARGE SCALE GENOMIC DNA]</scope>
</reference>
<sequence>MSTSTSDDNEEGQSNSRQQQQQQQNPSKSRFVGLIRQYSMQVSSTMRALKLKERCKTIQVHALNSSDTSSSTTTTTTAAAAASGKTHQNQGYPTINSILSSTVDTISVSTVDSLLPYGLPTTDSLEPPIEFCLKSVDFVESLAELYRRVERGPDFDKSLVYLEQYSLLCSLGDPKLLRRCLQFARQYAVDVHSKVVLSAWLRYERREDELVGTSPMDCIGRILECPRAALLHGCDANSVFDHCQCSRTPKGSSDADISAEAENPNSEEDGDVCFSIGDEEVICYRGKIAALSSPLKAMLYGDFVESERDRLDFSQIGISTEGMRAVKVFSLCGRLDSCSPSVVLEMLSFANRFCCEGMKSACDSYLASLVTDIEEALVLIDYALEERAYVLVASCLQVMLRELPGYLYNSKIMNIFCSSEARDRLAVVGHASFLLYYFLSQVALEDNATSKVTVMLLERLRECATERWQESLALHQLGCVLLERKEYKDAQCCFEAAAEAGHVYSIAGIARCKYKQGHRYMAYDLIHSLITKYKPAGWMYQERSLYNLGNKKISDLNDATRLDPTLAFPYKYRAVAMMEENKIEAAISEINRIIGFKVSSDCLELRAWFFITFEDYESAMRDLRALLTLEPNYMMFNGKMRGDHLVELLNQHVQQWSPADCWMQLYDRWSSVDDIGSLAVIHQMLINDPGKSVLRFRQSLLLLRLNCQKSAMRSLRLARNHSGSRYEKLVYEGWILYDTGHREEALSKAEESISIQRSFEAFFLKAYALADTTLDPESASYVVQLLEEALRCPSDGLRKGQALNNLGSIYVDCGKLDLAADCYVSALTIKHTRAHQGLARVYHLKNDKKAAYDEMSKLINKAQNKASAYEKRSEYCDRDLANNDLTMASDLDPLRTYPYRYRAAVLMDDQRESEAVEELTKAIAFKPDLQMLNLRAAFHESMGDLTSALRDCQAALCLDPSHKDTLDLYRRTQSQSVGPLPCYSTTT</sequence>
<proteinExistence type="predicted"/>
<keyword evidence="2" id="KW-1185">Reference proteome</keyword>
<organism evidence="1 2">
    <name type="scientific">Catharanthus roseus</name>
    <name type="common">Madagascar periwinkle</name>
    <name type="synonym">Vinca rosea</name>
    <dbReference type="NCBI Taxonomy" id="4058"/>
    <lineage>
        <taxon>Eukaryota</taxon>
        <taxon>Viridiplantae</taxon>
        <taxon>Streptophyta</taxon>
        <taxon>Embryophyta</taxon>
        <taxon>Tracheophyta</taxon>
        <taxon>Spermatophyta</taxon>
        <taxon>Magnoliopsida</taxon>
        <taxon>eudicotyledons</taxon>
        <taxon>Gunneridae</taxon>
        <taxon>Pentapetalae</taxon>
        <taxon>asterids</taxon>
        <taxon>lamiids</taxon>
        <taxon>Gentianales</taxon>
        <taxon>Apocynaceae</taxon>
        <taxon>Rauvolfioideae</taxon>
        <taxon>Vinceae</taxon>
        <taxon>Catharanthinae</taxon>
        <taxon>Catharanthus</taxon>
    </lineage>
</organism>
<gene>
    <name evidence="1" type="ORF">M9H77_05909</name>
</gene>
<dbReference type="EMBL" id="CM044702">
    <property type="protein sequence ID" value="KAI5674959.1"/>
    <property type="molecule type" value="Genomic_DNA"/>
</dbReference>
<evidence type="ECO:0000313" key="1">
    <source>
        <dbReference type="EMBL" id="KAI5674959.1"/>
    </source>
</evidence>
<comment type="caution">
    <text evidence="1">The sequence shown here is derived from an EMBL/GenBank/DDBJ whole genome shotgun (WGS) entry which is preliminary data.</text>
</comment>
<evidence type="ECO:0000313" key="2">
    <source>
        <dbReference type="Proteomes" id="UP001060085"/>
    </source>
</evidence>
<dbReference type="Proteomes" id="UP001060085">
    <property type="component" value="Linkage Group LG02"/>
</dbReference>
<accession>A0ACC0BQL6</accession>